<dbReference type="EMBL" id="HBUE01029085">
    <property type="protein sequence ID" value="CAG6455673.1"/>
    <property type="molecule type" value="Transcribed_RNA"/>
</dbReference>
<feature type="domain" description="FLYWCH-type" evidence="5">
    <location>
        <begin position="27"/>
        <end position="83"/>
    </location>
</feature>
<organism evidence="6">
    <name type="scientific">Culex pipiens</name>
    <name type="common">House mosquito</name>
    <dbReference type="NCBI Taxonomy" id="7175"/>
    <lineage>
        <taxon>Eukaryota</taxon>
        <taxon>Metazoa</taxon>
        <taxon>Ecdysozoa</taxon>
        <taxon>Arthropoda</taxon>
        <taxon>Hexapoda</taxon>
        <taxon>Insecta</taxon>
        <taxon>Pterygota</taxon>
        <taxon>Neoptera</taxon>
        <taxon>Endopterygota</taxon>
        <taxon>Diptera</taxon>
        <taxon>Nematocera</taxon>
        <taxon>Culicoidea</taxon>
        <taxon>Culicidae</taxon>
        <taxon>Culicinae</taxon>
        <taxon>Culicini</taxon>
        <taxon>Culex</taxon>
        <taxon>Culex</taxon>
    </lineage>
</organism>
<reference evidence="6" key="1">
    <citation type="submission" date="2021-05" db="EMBL/GenBank/DDBJ databases">
        <authorList>
            <person name="Alioto T."/>
            <person name="Alioto T."/>
            <person name="Gomez Garrido J."/>
        </authorList>
    </citation>
    <scope>NUCLEOTIDE SEQUENCE</scope>
</reference>
<evidence type="ECO:0000256" key="2">
    <source>
        <dbReference type="ARBA" id="ARBA00022771"/>
    </source>
</evidence>
<dbReference type="EMBL" id="HBUE01029083">
    <property type="protein sequence ID" value="CAG6455671.1"/>
    <property type="molecule type" value="Transcribed_RNA"/>
</dbReference>
<evidence type="ECO:0000256" key="4">
    <source>
        <dbReference type="SAM" id="Coils"/>
    </source>
</evidence>
<feature type="coiled-coil region" evidence="4">
    <location>
        <begin position="89"/>
        <end position="116"/>
    </location>
</feature>
<evidence type="ECO:0000313" key="6">
    <source>
        <dbReference type="EMBL" id="CAG6455673.1"/>
    </source>
</evidence>
<evidence type="ECO:0000256" key="1">
    <source>
        <dbReference type="ARBA" id="ARBA00022723"/>
    </source>
</evidence>
<dbReference type="Pfam" id="PF04500">
    <property type="entry name" value="FLYWCH"/>
    <property type="match status" value="1"/>
</dbReference>
<dbReference type="Gene3D" id="2.20.25.240">
    <property type="match status" value="1"/>
</dbReference>
<keyword evidence="1" id="KW-0479">Metal-binding</keyword>
<proteinExistence type="predicted"/>
<dbReference type="EMBL" id="HBUE01029078">
    <property type="protein sequence ID" value="CAG6455668.1"/>
    <property type="molecule type" value="Transcribed_RNA"/>
</dbReference>
<dbReference type="InterPro" id="IPR007588">
    <property type="entry name" value="Znf_FLYWCH"/>
</dbReference>
<dbReference type="AlphaFoldDB" id="A0A8D8AHX3"/>
<protein>
    <submittedName>
        <fullName evidence="6">(northern house mosquito) hypothetical protein</fullName>
    </submittedName>
</protein>
<dbReference type="GO" id="GO:0008270">
    <property type="term" value="F:zinc ion binding"/>
    <property type="evidence" value="ECO:0007669"/>
    <property type="project" value="UniProtKB-KW"/>
</dbReference>
<name>A0A8D8AHX3_CULPI</name>
<evidence type="ECO:0000256" key="3">
    <source>
        <dbReference type="ARBA" id="ARBA00022833"/>
    </source>
</evidence>
<sequence length="117" mass="13525">MILEAQHSNTFGIISDLPKSFFVMSNQGLQLSLDGHVFTKESTESDSIQWICAQSKTLECNVRARTARDKTRKLLHIQGFHSHKIITERRKSESIKALVEQRKKELEERRMRLSGVQ</sequence>
<accession>A0A8D8AHX3</accession>
<keyword evidence="2" id="KW-0863">Zinc-finger</keyword>
<evidence type="ECO:0000259" key="5">
    <source>
        <dbReference type="Pfam" id="PF04500"/>
    </source>
</evidence>
<keyword evidence="3" id="KW-0862">Zinc</keyword>
<keyword evidence="4" id="KW-0175">Coiled coil</keyword>